<accession>A0A094IKH6</accession>
<evidence type="ECO:0000256" key="1">
    <source>
        <dbReference type="SAM" id="Coils"/>
    </source>
</evidence>
<protein>
    <submittedName>
        <fullName evidence="2">Uncharacterized protein</fullName>
    </submittedName>
</protein>
<feature type="coiled-coil region" evidence="1">
    <location>
        <begin position="515"/>
        <end position="644"/>
    </location>
</feature>
<dbReference type="Proteomes" id="UP000053718">
    <property type="component" value="Unassembled WGS sequence"/>
</dbReference>
<organism evidence="2 3">
    <name type="scientific">Pseudidiomarina atlantica</name>
    <dbReference type="NCBI Taxonomy" id="1517416"/>
    <lineage>
        <taxon>Bacteria</taxon>
        <taxon>Pseudomonadati</taxon>
        <taxon>Pseudomonadota</taxon>
        <taxon>Gammaproteobacteria</taxon>
        <taxon>Alteromonadales</taxon>
        <taxon>Idiomarinaceae</taxon>
        <taxon>Pseudidiomarina</taxon>
    </lineage>
</organism>
<dbReference type="OrthoDB" id="6187626at2"/>
<reference evidence="2 3" key="1">
    <citation type="submission" date="2014-06" db="EMBL/GenBank/DDBJ databases">
        <title>Draft genome sequence of Idiomarina sp. MCCC 1A10513.</title>
        <authorList>
            <person name="Du J."/>
            <person name="Lai Q."/>
            <person name="Shao Z."/>
        </authorList>
    </citation>
    <scope>NUCLEOTIDE SEQUENCE [LARGE SCALE GENOMIC DNA]</scope>
    <source>
        <strain evidence="2 3">MCCC 1A10513</strain>
    </source>
</reference>
<keyword evidence="1" id="KW-0175">Coiled coil</keyword>
<feature type="coiled-coil region" evidence="1">
    <location>
        <begin position="411"/>
        <end position="438"/>
    </location>
</feature>
<dbReference type="RefSeq" id="WP_034733345.1">
    <property type="nucleotide sequence ID" value="NZ_JPIN01000011.1"/>
</dbReference>
<proteinExistence type="predicted"/>
<dbReference type="AlphaFoldDB" id="A0A094IKH6"/>
<name>A0A094IKH6_9GAMM</name>
<evidence type="ECO:0000313" key="3">
    <source>
        <dbReference type="Proteomes" id="UP000053718"/>
    </source>
</evidence>
<dbReference type="STRING" id="1517416.IDAT_10255"/>
<dbReference type="EMBL" id="JPIN01000011">
    <property type="protein sequence ID" value="KFZ28210.1"/>
    <property type="molecule type" value="Genomic_DNA"/>
</dbReference>
<comment type="caution">
    <text evidence="2">The sequence shown here is derived from an EMBL/GenBank/DDBJ whole genome shotgun (WGS) entry which is preliminary data.</text>
</comment>
<gene>
    <name evidence="2" type="ORF">IDAT_10255</name>
</gene>
<keyword evidence="3" id="KW-1185">Reference proteome</keyword>
<dbReference type="eggNOG" id="COG0419">
    <property type="taxonomic scope" value="Bacteria"/>
</dbReference>
<sequence length="966" mass="110700">MLNQHSEHAPATNELLELNYSVNKLICVNSAKHGYSEIPLDQHMVLYGGNNQGKTVTLNMMKLLLFPDTNFKDCSNKFAFRSSNGSEFSAVKSYGFFFPSDHSYIILEGENPEGVYCMILYRSRGQDWGFGRLFVACDFASIRHLFWQVDAQDFAADLSYGAIKKGVKELPHVQVSDAADLAQMMYAGHSSADPKIRKFSVFPLLGEATAESIEAFRRIYQLAFDTSASHDKTLPMAIATLIEMQRSRPEERLDANLLQMAEEHEQLVEKGNWLQRLKNCTPAWETCMRAFVQAQSDYVNYSKQHNALDRLASKQRASMVSDKQQAQEQFEQVRQQLNSLKQQGRELQQELLRREGGRKRLQSQCDKWQADISKAKQLMSGYASMTESEVVALYTELLADADKKVQEYQSVESMQQRFADLQRQIKDFKSERESLTLAIEQRTPSIAEQVTADEASKLAAINRDLAGASIALSASTQRTFAEFLALFTMTGNALSLQQYELRTLIVQPFDPAQTRAQQQQRRQQLDERIQDKEAEMREIAAAMKQKNISESLAKVKKERDETQRELALVRGLATYTEQLREAQDELASDAQVTQQLQEQIAHITAEMEPLEQLYNRCHQHKIELDKLDQQLSQFRDRLKRMFDAVCPLALLEENIPDLELNEAALVAVERLQQRYHANMTEFKHHFDQLLRDLQPPEIENHVLRTRIEDFQGPIGLLQHQFETYEYDYEQHLKNIRAHNQYVNNQLRELHDAKDQIHSMVATLNQELNRKTISNLSEIRLELTLHPTFLKLLNTLDQHSIEDETLLDGSFYQEIRNFTAKHFHKRSRQLKLKDIIEKVSYSYLHANASARVKEGQSGGTTSTVTAFVLSVLLKQIVKRGCTMRLPIVVDEIGTLDRRNTEAVVSQIIEHGFTLFCATPNYSPVLNLTVGRSLELGIVKVRQVQVHQCEMHVLPEHINVFGPVADEA</sequence>
<evidence type="ECO:0000313" key="2">
    <source>
        <dbReference type="EMBL" id="KFZ28210.1"/>
    </source>
</evidence>
<feature type="coiled-coil region" evidence="1">
    <location>
        <begin position="316"/>
        <end position="378"/>
    </location>
</feature>